<accession>A0A150TIV8</accession>
<evidence type="ECO:0000256" key="1">
    <source>
        <dbReference type="SAM" id="MobiDB-lite"/>
    </source>
</evidence>
<reference evidence="2 3" key="1">
    <citation type="submission" date="2014-02" db="EMBL/GenBank/DDBJ databases">
        <title>The small core and large imbalanced accessory genome model reveals a collaborative survival strategy of Sorangium cellulosum strains in nature.</title>
        <authorList>
            <person name="Han K."/>
            <person name="Peng R."/>
            <person name="Blom J."/>
            <person name="Li Y.-Z."/>
        </authorList>
    </citation>
    <scope>NUCLEOTIDE SEQUENCE [LARGE SCALE GENOMIC DNA]</scope>
    <source>
        <strain evidence="2 3">So0007-03</strain>
    </source>
</reference>
<sequence>MPRISDATLRAQIPTALLIGGDQALLERCQAAAMDVGIVVKACPVSMAAALAEERRPVAIVVTSSTYALAPDGFEEIARDVVSTLVRVDETLTDDELGAMLGTAARESRKQRSWQHTPGRYSLTPADDGAGPRSERWTLGAMTDASSRRDAEATPLPRSGPRSAGAQDLAFRERV</sequence>
<dbReference type="AlphaFoldDB" id="A0A150TIV8"/>
<feature type="non-terminal residue" evidence="2">
    <location>
        <position position="175"/>
    </location>
</feature>
<organism evidence="2 3">
    <name type="scientific">Sorangium cellulosum</name>
    <name type="common">Polyangium cellulosum</name>
    <dbReference type="NCBI Taxonomy" id="56"/>
    <lineage>
        <taxon>Bacteria</taxon>
        <taxon>Pseudomonadati</taxon>
        <taxon>Myxococcota</taxon>
        <taxon>Polyangia</taxon>
        <taxon>Polyangiales</taxon>
        <taxon>Polyangiaceae</taxon>
        <taxon>Sorangium</taxon>
    </lineage>
</organism>
<evidence type="ECO:0000313" key="3">
    <source>
        <dbReference type="Proteomes" id="UP000075502"/>
    </source>
</evidence>
<dbReference type="Proteomes" id="UP000075502">
    <property type="component" value="Unassembled WGS sequence"/>
</dbReference>
<evidence type="ECO:0000313" key="2">
    <source>
        <dbReference type="EMBL" id="KYG04633.1"/>
    </source>
</evidence>
<protein>
    <submittedName>
        <fullName evidence="2">Uncharacterized protein</fullName>
    </submittedName>
</protein>
<comment type="caution">
    <text evidence="2">The sequence shown here is derived from an EMBL/GenBank/DDBJ whole genome shotgun (WGS) entry which is preliminary data.</text>
</comment>
<name>A0A150TIV8_SORCE</name>
<dbReference type="EMBL" id="JEME01002324">
    <property type="protein sequence ID" value="KYG04633.1"/>
    <property type="molecule type" value="Genomic_DNA"/>
</dbReference>
<gene>
    <name evidence="2" type="ORF">BE21_45720</name>
</gene>
<feature type="region of interest" description="Disordered" evidence="1">
    <location>
        <begin position="105"/>
        <end position="175"/>
    </location>
</feature>
<proteinExistence type="predicted"/>